<feature type="non-terminal residue" evidence="1">
    <location>
        <position position="184"/>
    </location>
</feature>
<gene>
    <name evidence="1" type="ORF">X801_04661</name>
</gene>
<dbReference type="AlphaFoldDB" id="A0A1S8WZ04"/>
<sequence length="184" mass="20418">MEQESSKRLFGSNGGKVGGTGHCIGHCIANISQLGLVTMAGSDVSFEWAVPECVRTRFTTRRDVTQPRNGRLTTVHRPALDGVLRYVGNHFNAFYSRMDFRHVVPEFCPRRQSVTVPSHLESRYTVKQGVCLLGVASINQTVGEVRNGTKIVSELGAPNYKNQALSPPDVDKMRTMHCLEKETK</sequence>
<dbReference type="Proteomes" id="UP000243686">
    <property type="component" value="Unassembled WGS sequence"/>
</dbReference>
<reference evidence="1 2" key="1">
    <citation type="submission" date="2015-03" db="EMBL/GenBank/DDBJ databases">
        <title>Draft genome of the nematode, Opisthorchis viverrini.</title>
        <authorList>
            <person name="Mitreva M."/>
        </authorList>
    </citation>
    <scope>NUCLEOTIDE SEQUENCE [LARGE SCALE GENOMIC DNA]</scope>
    <source>
        <strain evidence="1">Khon Kaen</strain>
    </source>
</reference>
<evidence type="ECO:0000313" key="2">
    <source>
        <dbReference type="Proteomes" id="UP000243686"/>
    </source>
</evidence>
<keyword evidence="2" id="KW-1185">Reference proteome</keyword>
<dbReference type="EMBL" id="KV893276">
    <property type="protein sequence ID" value="OON19473.1"/>
    <property type="molecule type" value="Genomic_DNA"/>
</dbReference>
<name>A0A1S8WZ04_OPIVI</name>
<accession>A0A1S8WZ04</accession>
<evidence type="ECO:0000313" key="1">
    <source>
        <dbReference type="EMBL" id="OON19473.1"/>
    </source>
</evidence>
<organism evidence="1 2">
    <name type="scientific">Opisthorchis viverrini</name>
    <name type="common">Southeast Asian liver fluke</name>
    <dbReference type="NCBI Taxonomy" id="6198"/>
    <lineage>
        <taxon>Eukaryota</taxon>
        <taxon>Metazoa</taxon>
        <taxon>Spiralia</taxon>
        <taxon>Lophotrochozoa</taxon>
        <taxon>Platyhelminthes</taxon>
        <taxon>Trematoda</taxon>
        <taxon>Digenea</taxon>
        <taxon>Opisthorchiida</taxon>
        <taxon>Opisthorchiata</taxon>
        <taxon>Opisthorchiidae</taxon>
        <taxon>Opisthorchis</taxon>
    </lineage>
</organism>
<proteinExistence type="predicted"/>
<protein>
    <submittedName>
        <fullName evidence="1">Uncharacterized protein</fullName>
    </submittedName>
</protein>